<evidence type="ECO:0000313" key="1">
    <source>
        <dbReference type="EnsemblPlants" id="AVESA.00010b.r2.3CG0455810.1.CDS"/>
    </source>
</evidence>
<proteinExistence type="predicted"/>
<evidence type="ECO:0000313" key="2">
    <source>
        <dbReference type="Proteomes" id="UP001732700"/>
    </source>
</evidence>
<name>A0ACD5VMZ0_AVESA</name>
<organism evidence="1 2">
    <name type="scientific">Avena sativa</name>
    <name type="common">Oat</name>
    <dbReference type="NCBI Taxonomy" id="4498"/>
    <lineage>
        <taxon>Eukaryota</taxon>
        <taxon>Viridiplantae</taxon>
        <taxon>Streptophyta</taxon>
        <taxon>Embryophyta</taxon>
        <taxon>Tracheophyta</taxon>
        <taxon>Spermatophyta</taxon>
        <taxon>Magnoliopsida</taxon>
        <taxon>Liliopsida</taxon>
        <taxon>Poales</taxon>
        <taxon>Poaceae</taxon>
        <taxon>BOP clade</taxon>
        <taxon>Pooideae</taxon>
        <taxon>Poodae</taxon>
        <taxon>Poeae</taxon>
        <taxon>Poeae Chloroplast Group 1 (Aveneae type)</taxon>
        <taxon>Aveninae</taxon>
        <taxon>Avena</taxon>
    </lineage>
</organism>
<reference evidence="1" key="2">
    <citation type="submission" date="2025-09" db="UniProtKB">
        <authorList>
            <consortium name="EnsemblPlants"/>
        </authorList>
    </citation>
    <scope>IDENTIFICATION</scope>
</reference>
<dbReference type="EnsemblPlants" id="AVESA.00010b.r2.3CG0455810.1">
    <property type="protein sequence ID" value="AVESA.00010b.r2.3CG0455810.1.CDS"/>
    <property type="gene ID" value="AVESA.00010b.r2.3CG0455810"/>
</dbReference>
<protein>
    <submittedName>
        <fullName evidence="1">Uncharacterized protein</fullName>
    </submittedName>
</protein>
<reference evidence="1" key="1">
    <citation type="submission" date="2021-05" db="EMBL/GenBank/DDBJ databases">
        <authorList>
            <person name="Scholz U."/>
            <person name="Mascher M."/>
            <person name="Fiebig A."/>
        </authorList>
    </citation>
    <scope>NUCLEOTIDE SEQUENCE [LARGE SCALE GENOMIC DNA]</scope>
</reference>
<accession>A0ACD5VMZ0</accession>
<keyword evidence="2" id="KW-1185">Reference proteome</keyword>
<sequence length="340" mass="35478">MMQGASAEGWNWVSPSPMDESSAKKARLELPNGHVKQELVVEQEAGAGVEGGVAAEYGSREDLAVRIDRRVLHCPLCSHPYKPHVFKCKGGHFACAACVAELPGGQCEACGNGGRGFDPCPELDAVVSSTRIACPHAGCGRFVVYHEAEEHQNACAHAPCHCTEPGCVGFAPGTAAALAGHLAAVHPVPVHTVKYGKVSPLLQVPASVLRLLLVAEDDGRVFLLTVGALGAAAAAVSVVCVRASAAARPRFTCKMWVNQVPPPPAVGAKSDVVLVEMQMRSSTSPGAVVPADEPTFLAVPRMYMVPGPGVVPAMEVALSVRIDKVSPRRADHLAVLETSS</sequence>
<dbReference type="Proteomes" id="UP001732700">
    <property type="component" value="Chromosome 3C"/>
</dbReference>